<evidence type="ECO:0000256" key="2">
    <source>
        <dbReference type="ARBA" id="ARBA00022692"/>
    </source>
</evidence>
<evidence type="ECO:0000259" key="7">
    <source>
        <dbReference type="Pfam" id="PF06305"/>
    </source>
</evidence>
<keyword evidence="3 6" id="KW-1133">Transmembrane helix</keyword>
<protein>
    <submittedName>
        <fullName evidence="8">LapA family protein</fullName>
    </submittedName>
</protein>
<evidence type="ECO:0000256" key="1">
    <source>
        <dbReference type="ARBA" id="ARBA00022475"/>
    </source>
</evidence>
<dbReference type="EMBL" id="DSGB01000002">
    <property type="protein sequence ID" value="HER95252.1"/>
    <property type="molecule type" value="Genomic_DNA"/>
</dbReference>
<reference evidence="8" key="1">
    <citation type="journal article" date="2020" name="mSystems">
        <title>Genome- and Community-Level Interaction Insights into Carbon Utilization and Element Cycling Functions of Hydrothermarchaeota in Hydrothermal Sediment.</title>
        <authorList>
            <person name="Zhou Z."/>
            <person name="Liu Y."/>
            <person name="Xu W."/>
            <person name="Pan J."/>
            <person name="Luo Z.H."/>
            <person name="Li M."/>
        </authorList>
    </citation>
    <scope>NUCLEOTIDE SEQUENCE [LARGE SCALE GENOMIC DNA]</scope>
    <source>
        <strain evidence="8">SpSt-143</strain>
    </source>
</reference>
<sequence length="97" mass="10657">MRASFLLLALLIALAALIFALQNPSYITVRLGPYQVEQTAALIIFVSFILGALVGMLAMIPGQLKRAREIRRLRQQLAETGHEPPTSFSAAPDRPLQ</sequence>
<evidence type="ECO:0000256" key="5">
    <source>
        <dbReference type="SAM" id="MobiDB-lite"/>
    </source>
</evidence>
<keyword evidence="4 6" id="KW-0472">Membrane</keyword>
<dbReference type="AlphaFoldDB" id="A0A7V2AZ00"/>
<comment type="caution">
    <text evidence="8">The sequence shown here is derived from an EMBL/GenBank/DDBJ whole genome shotgun (WGS) entry which is preliminary data.</text>
</comment>
<evidence type="ECO:0000256" key="3">
    <source>
        <dbReference type="ARBA" id="ARBA00022989"/>
    </source>
</evidence>
<keyword evidence="2 6" id="KW-0812">Transmembrane</keyword>
<dbReference type="PANTHER" id="PTHR41335">
    <property type="entry name" value="MEMBRANE PROTEIN-RELATED"/>
    <property type="match status" value="1"/>
</dbReference>
<accession>A0A7V2AZ00</accession>
<dbReference type="PANTHER" id="PTHR41335:SF1">
    <property type="entry name" value="MEMBRANE PROTEIN"/>
    <property type="match status" value="1"/>
</dbReference>
<feature type="transmembrane region" description="Helical" evidence="6">
    <location>
        <begin position="39"/>
        <end position="64"/>
    </location>
</feature>
<dbReference type="Pfam" id="PF06305">
    <property type="entry name" value="LapA_dom"/>
    <property type="match status" value="1"/>
</dbReference>
<name>A0A7V2AZ00_RHOMR</name>
<keyword evidence="1" id="KW-1003">Cell membrane</keyword>
<feature type="domain" description="Lipopolysaccharide assembly protein A" evidence="7">
    <location>
        <begin position="22"/>
        <end position="80"/>
    </location>
</feature>
<gene>
    <name evidence="8" type="ORF">ENO59_01830</name>
</gene>
<evidence type="ECO:0000256" key="4">
    <source>
        <dbReference type="ARBA" id="ARBA00023136"/>
    </source>
</evidence>
<proteinExistence type="predicted"/>
<feature type="region of interest" description="Disordered" evidence="5">
    <location>
        <begin position="75"/>
        <end position="97"/>
    </location>
</feature>
<dbReference type="GO" id="GO:0005886">
    <property type="term" value="C:plasma membrane"/>
    <property type="evidence" value="ECO:0007669"/>
    <property type="project" value="InterPro"/>
</dbReference>
<dbReference type="InterPro" id="IPR010445">
    <property type="entry name" value="LapA_dom"/>
</dbReference>
<organism evidence="8">
    <name type="scientific">Rhodothermus marinus</name>
    <name type="common">Rhodothermus obamensis</name>
    <dbReference type="NCBI Taxonomy" id="29549"/>
    <lineage>
        <taxon>Bacteria</taxon>
        <taxon>Pseudomonadati</taxon>
        <taxon>Rhodothermota</taxon>
        <taxon>Rhodothermia</taxon>
        <taxon>Rhodothermales</taxon>
        <taxon>Rhodothermaceae</taxon>
        <taxon>Rhodothermus</taxon>
    </lineage>
</organism>
<evidence type="ECO:0000256" key="6">
    <source>
        <dbReference type="SAM" id="Phobius"/>
    </source>
</evidence>
<evidence type="ECO:0000313" key="8">
    <source>
        <dbReference type="EMBL" id="HER95252.1"/>
    </source>
</evidence>